<feature type="region of interest" description="Disordered" evidence="1">
    <location>
        <begin position="64"/>
        <end position="91"/>
    </location>
</feature>
<proteinExistence type="predicted"/>
<organism evidence="2 3">
    <name type="scientific">Oryza sativa subsp. japonica</name>
    <name type="common">Rice</name>
    <dbReference type="NCBI Taxonomy" id="39947"/>
    <lineage>
        <taxon>Eukaryota</taxon>
        <taxon>Viridiplantae</taxon>
        <taxon>Streptophyta</taxon>
        <taxon>Embryophyta</taxon>
        <taxon>Tracheophyta</taxon>
        <taxon>Spermatophyta</taxon>
        <taxon>Magnoliopsida</taxon>
        <taxon>Liliopsida</taxon>
        <taxon>Poales</taxon>
        <taxon>Poaceae</taxon>
        <taxon>BOP clade</taxon>
        <taxon>Oryzoideae</taxon>
        <taxon>Oryzeae</taxon>
        <taxon>Oryzinae</taxon>
        <taxon>Oryza</taxon>
        <taxon>Oryza sativa</taxon>
    </lineage>
</organism>
<dbReference type="EMBL" id="AP004837">
    <property type="protein sequence ID" value="BAD21869.1"/>
    <property type="molecule type" value="Genomic_DNA"/>
</dbReference>
<reference evidence="3" key="1">
    <citation type="journal article" date="2005" name="Nature">
        <title>The map-based sequence of the rice genome.</title>
        <authorList>
            <consortium name="International rice genome sequencing project (IRGSP)"/>
            <person name="Matsumoto T."/>
            <person name="Wu J."/>
            <person name="Kanamori H."/>
            <person name="Katayose Y."/>
            <person name="Fujisawa M."/>
            <person name="Namiki N."/>
            <person name="Mizuno H."/>
            <person name="Yamamoto K."/>
            <person name="Antonio B.A."/>
            <person name="Baba T."/>
            <person name="Sakata K."/>
            <person name="Nagamura Y."/>
            <person name="Aoki H."/>
            <person name="Arikawa K."/>
            <person name="Arita K."/>
            <person name="Bito T."/>
            <person name="Chiden Y."/>
            <person name="Fujitsuka N."/>
            <person name="Fukunaka R."/>
            <person name="Hamada M."/>
            <person name="Harada C."/>
            <person name="Hayashi A."/>
            <person name="Hijishita S."/>
            <person name="Honda M."/>
            <person name="Hosokawa S."/>
            <person name="Ichikawa Y."/>
            <person name="Idonuma A."/>
            <person name="Iijima M."/>
            <person name="Ikeda M."/>
            <person name="Ikeno M."/>
            <person name="Ito K."/>
            <person name="Ito S."/>
            <person name="Ito T."/>
            <person name="Ito Y."/>
            <person name="Ito Y."/>
            <person name="Iwabuchi A."/>
            <person name="Kamiya K."/>
            <person name="Karasawa W."/>
            <person name="Kurita K."/>
            <person name="Katagiri S."/>
            <person name="Kikuta A."/>
            <person name="Kobayashi H."/>
            <person name="Kobayashi N."/>
            <person name="Machita K."/>
            <person name="Maehara T."/>
            <person name="Masukawa M."/>
            <person name="Mizubayashi T."/>
            <person name="Mukai Y."/>
            <person name="Nagasaki H."/>
            <person name="Nagata Y."/>
            <person name="Naito S."/>
            <person name="Nakashima M."/>
            <person name="Nakama Y."/>
            <person name="Nakamichi Y."/>
            <person name="Nakamura M."/>
            <person name="Meguro A."/>
            <person name="Negishi M."/>
            <person name="Ohta I."/>
            <person name="Ohta T."/>
            <person name="Okamoto M."/>
            <person name="Ono N."/>
            <person name="Saji S."/>
            <person name="Sakaguchi M."/>
            <person name="Sakai K."/>
            <person name="Shibata M."/>
            <person name="Shimokawa T."/>
            <person name="Song J."/>
            <person name="Takazaki Y."/>
            <person name="Terasawa K."/>
            <person name="Tsugane M."/>
            <person name="Tsuji K."/>
            <person name="Ueda S."/>
            <person name="Waki K."/>
            <person name="Yamagata H."/>
            <person name="Yamamoto M."/>
            <person name="Yamamoto S."/>
            <person name="Yamane H."/>
            <person name="Yoshiki S."/>
            <person name="Yoshihara R."/>
            <person name="Yukawa K."/>
            <person name="Zhong H."/>
            <person name="Yano M."/>
            <person name="Yuan Q."/>
            <person name="Ouyang S."/>
            <person name="Liu J."/>
            <person name="Jones K.M."/>
            <person name="Gansberger K."/>
            <person name="Moffat K."/>
            <person name="Hill J."/>
            <person name="Bera J."/>
            <person name="Fadrosh D."/>
            <person name="Jin S."/>
            <person name="Johri S."/>
            <person name="Kim M."/>
            <person name="Overton L."/>
            <person name="Reardon M."/>
            <person name="Tsitrin T."/>
            <person name="Vuong H."/>
            <person name="Weaver B."/>
            <person name="Ciecko A."/>
            <person name="Tallon L."/>
            <person name="Jackson J."/>
            <person name="Pai G."/>
            <person name="Aken S.V."/>
            <person name="Utterback T."/>
            <person name="Reidmuller S."/>
            <person name="Feldblyum T."/>
            <person name="Hsiao J."/>
            <person name="Zismann V."/>
            <person name="Iobst S."/>
            <person name="de Vazeille A.R."/>
            <person name="Buell C.R."/>
            <person name="Ying K."/>
            <person name="Li Y."/>
            <person name="Lu T."/>
            <person name="Huang Y."/>
            <person name="Zhao Q."/>
            <person name="Feng Q."/>
            <person name="Zhang L."/>
            <person name="Zhu J."/>
            <person name="Weng Q."/>
            <person name="Mu J."/>
            <person name="Lu Y."/>
            <person name="Fan D."/>
            <person name="Liu Y."/>
            <person name="Guan J."/>
            <person name="Zhang Y."/>
            <person name="Yu S."/>
            <person name="Liu X."/>
            <person name="Zhang Y."/>
            <person name="Hong G."/>
            <person name="Han B."/>
            <person name="Choisne N."/>
            <person name="Demange N."/>
            <person name="Orjeda G."/>
            <person name="Samain S."/>
            <person name="Cattolico L."/>
            <person name="Pelletier E."/>
            <person name="Couloux A."/>
            <person name="Segurens B."/>
            <person name="Wincker P."/>
            <person name="D'Hont A."/>
            <person name="Scarpelli C."/>
            <person name="Weissenbach J."/>
            <person name="Salanoubat M."/>
            <person name="Quetier F."/>
            <person name="Yu Y."/>
            <person name="Kim H.R."/>
            <person name="Rambo T."/>
            <person name="Currie J."/>
            <person name="Collura K."/>
            <person name="Luo M."/>
            <person name="Yang T."/>
            <person name="Ammiraju J.S.S."/>
            <person name="Engler F."/>
            <person name="Soderlund C."/>
            <person name="Wing R.A."/>
            <person name="Palmer L.E."/>
            <person name="de la Bastide M."/>
            <person name="Spiegel L."/>
            <person name="Nascimento L."/>
            <person name="Zutavern T."/>
            <person name="O'Shaughnessy A."/>
            <person name="Dike S."/>
            <person name="Dedhia N."/>
            <person name="Preston R."/>
            <person name="Balija V."/>
            <person name="McCombie W.R."/>
            <person name="Chow T."/>
            <person name="Chen H."/>
            <person name="Chung M."/>
            <person name="Chen C."/>
            <person name="Shaw J."/>
            <person name="Wu H."/>
            <person name="Hsiao K."/>
            <person name="Chao Y."/>
            <person name="Chu M."/>
            <person name="Cheng C."/>
            <person name="Hour A."/>
            <person name="Lee P."/>
            <person name="Lin S."/>
            <person name="Lin Y."/>
            <person name="Liou J."/>
            <person name="Liu S."/>
            <person name="Hsing Y."/>
            <person name="Raghuvanshi S."/>
            <person name="Mohanty A."/>
            <person name="Bharti A.K."/>
            <person name="Gaur A."/>
            <person name="Gupta V."/>
            <person name="Kumar D."/>
            <person name="Ravi V."/>
            <person name="Vij S."/>
            <person name="Kapur A."/>
            <person name="Khurana P."/>
            <person name="Khurana P."/>
            <person name="Khurana J.P."/>
            <person name="Tyagi A.K."/>
            <person name="Gaikwad K."/>
            <person name="Singh A."/>
            <person name="Dalal V."/>
            <person name="Srivastava S."/>
            <person name="Dixit A."/>
            <person name="Pal A.K."/>
            <person name="Ghazi I.A."/>
            <person name="Yadav M."/>
            <person name="Pandit A."/>
            <person name="Bhargava A."/>
            <person name="Sureshbabu K."/>
            <person name="Batra K."/>
            <person name="Sharma T.R."/>
            <person name="Mohapatra T."/>
            <person name="Singh N.K."/>
            <person name="Messing J."/>
            <person name="Nelson A.B."/>
            <person name="Fuks G."/>
            <person name="Kavchok S."/>
            <person name="Keizer G."/>
            <person name="Linton E."/>
            <person name="Llaca V."/>
            <person name="Song R."/>
            <person name="Tanyolac B."/>
            <person name="Young S."/>
            <person name="Ho-Il K."/>
            <person name="Hahn J.H."/>
            <person name="Sangsakoo G."/>
            <person name="Vanavichit A."/>
            <person name="de Mattos Luiz.A.T."/>
            <person name="Zimmer P.D."/>
            <person name="Malone G."/>
            <person name="Dellagostin O."/>
            <person name="de Oliveira A.C."/>
            <person name="Bevan M."/>
            <person name="Bancroft I."/>
            <person name="Minx P."/>
            <person name="Cordum H."/>
            <person name="Wilson R."/>
            <person name="Cheng Z."/>
            <person name="Jin W."/>
            <person name="Jiang J."/>
            <person name="Leong S.A."/>
            <person name="Iwama H."/>
            <person name="Gojobori T."/>
            <person name="Itoh T."/>
            <person name="Niimura Y."/>
            <person name="Fujii Y."/>
            <person name="Habara T."/>
            <person name="Sakai H."/>
            <person name="Sato Y."/>
            <person name="Wilson G."/>
            <person name="Kumar K."/>
            <person name="McCouch S."/>
            <person name="Juretic N."/>
            <person name="Hoen D."/>
            <person name="Wright S."/>
            <person name="Bruskiewich R."/>
            <person name="Bureau T."/>
            <person name="Miyao A."/>
            <person name="Hirochika H."/>
            <person name="Nishikawa T."/>
            <person name="Kadowaki K."/>
            <person name="Sugiura M."/>
            <person name="Burr B."/>
            <person name="Sasaki T."/>
        </authorList>
    </citation>
    <scope>NUCLEOTIDE SEQUENCE [LARGE SCALE GENOMIC DNA]</scope>
    <source>
        <strain evidence="3">cv. Nipponbare</strain>
    </source>
</reference>
<evidence type="ECO:0000313" key="3">
    <source>
        <dbReference type="Proteomes" id="UP000000763"/>
    </source>
</evidence>
<evidence type="ECO:0000256" key="1">
    <source>
        <dbReference type="SAM" id="MobiDB-lite"/>
    </source>
</evidence>
<reference evidence="3" key="2">
    <citation type="journal article" date="2008" name="Nucleic Acids Res.">
        <title>The rice annotation project database (RAP-DB): 2008 update.</title>
        <authorList>
            <consortium name="The rice annotation project (RAP)"/>
        </authorList>
    </citation>
    <scope>GENOME REANNOTATION</scope>
    <source>
        <strain evidence="3">cv. Nipponbare</strain>
    </source>
</reference>
<name>Q6K7I0_ORYSJ</name>
<accession>Q6K7I0</accession>
<gene>
    <name evidence="2" type="primary">P0483C08.35</name>
</gene>
<protein>
    <submittedName>
        <fullName evidence="2">Uncharacterized protein</fullName>
    </submittedName>
</protein>
<dbReference type="Proteomes" id="UP000000763">
    <property type="component" value="Chromosome 2"/>
</dbReference>
<dbReference type="AlphaFoldDB" id="Q6K7I0"/>
<sequence>MQKHTYRSHPELVFPVDGCCKQEGTMATQSRKRQEQSRLFLGSSCRRRAGKDDEQQQLFLQPLPERMEAAGRRPRPSQTHTYAGTPPARRSATAAATACAVSLCGKNGRVACDLHRVRDNVTARSA</sequence>
<evidence type="ECO:0000313" key="2">
    <source>
        <dbReference type="EMBL" id="BAD21869.1"/>
    </source>
</evidence>